<organism evidence="1 2">
    <name type="scientific">Melastoma candidum</name>
    <dbReference type="NCBI Taxonomy" id="119954"/>
    <lineage>
        <taxon>Eukaryota</taxon>
        <taxon>Viridiplantae</taxon>
        <taxon>Streptophyta</taxon>
        <taxon>Embryophyta</taxon>
        <taxon>Tracheophyta</taxon>
        <taxon>Spermatophyta</taxon>
        <taxon>Magnoliopsida</taxon>
        <taxon>eudicotyledons</taxon>
        <taxon>Gunneridae</taxon>
        <taxon>Pentapetalae</taxon>
        <taxon>rosids</taxon>
        <taxon>malvids</taxon>
        <taxon>Myrtales</taxon>
        <taxon>Melastomataceae</taxon>
        <taxon>Melastomatoideae</taxon>
        <taxon>Melastomateae</taxon>
        <taxon>Melastoma</taxon>
    </lineage>
</organism>
<gene>
    <name evidence="1" type="ORF">MLD38_014187</name>
</gene>
<sequence length="204" mass="22617">MSTSTMSTPPDKTSRRGWEFGCVCACFPCSSSRTSSSSGCCSLIGIQQASCSVLWPPWNPTPAAGPRRWIHVGMTRLLSPSSLWHGIHTPCWGGWHRNSASWEAPEVPADGQQPLRCHQGVCRWGNSRHRLRSHAVRRDERAFRILACPRIPGPSSVRWLLCNDGLLVTLLVDFVGTQYYERKQGLNRTSEEQGGLGRWTGEGG</sequence>
<name>A0ACB9RC34_9MYRT</name>
<accession>A0ACB9RC34</accession>
<protein>
    <submittedName>
        <fullName evidence="1">Uncharacterized protein</fullName>
    </submittedName>
</protein>
<proteinExistence type="predicted"/>
<evidence type="ECO:0000313" key="1">
    <source>
        <dbReference type="EMBL" id="KAI4376424.1"/>
    </source>
</evidence>
<evidence type="ECO:0000313" key="2">
    <source>
        <dbReference type="Proteomes" id="UP001057402"/>
    </source>
</evidence>
<dbReference type="Proteomes" id="UP001057402">
    <property type="component" value="Chromosome 4"/>
</dbReference>
<keyword evidence="2" id="KW-1185">Reference proteome</keyword>
<dbReference type="EMBL" id="CM042883">
    <property type="protein sequence ID" value="KAI4376424.1"/>
    <property type="molecule type" value="Genomic_DNA"/>
</dbReference>
<comment type="caution">
    <text evidence="1">The sequence shown here is derived from an EMBL/GenBank/DDBJ whole genome shotgun (WGS) entry which is preliminary data.</text>
</comment>
<reference evidence="2" key="1">
    <citation type="journal article" date="2023" name="Front. Plant Sci.">
        <title>Chromosomal-level genome assembly of Melastoma candidum provides insights into trichome evolution.</title>
        <authorList>
            <person name="Zhong Y."/>
            <person name="Wu W."/>
            <person name="Sun C."/>
            <person name="Zou P."/>
            <person name="Liu Y."/>
            <person name="Dai S."/>
            <person name="Zhou R."/>
        </authorList>
    </citation>
    <scope>NUCLEOTIDE SEQUENCE [LARGE SCALE GENOMIC DNA]</scope>
</reference>